<evidence type="ECO:0000256" key="1">
    <source>
        <dbReference type="SAM" id="MobiDB-lite"/>
    </source>
</evidence>
<evidence type="ECO:0000313" key="3">
    <source>
        <dbReference type="Proteomes" id="UP000006054"/>
    </source>
</evidence>
<name>I4AN78_BERLS</name>
<dbReference type="HOGENOM" id="CLU_926900_0_0_10"/>
<accession>I4AN78</accession>
<dbReference type="Proteomes" id="UP000006054">
    <property type="component" value="Chromosome"/>
</dbReference>
<sequence precursor="true">MKHSLYSIHISSLSSLFKTKMLFMKKLQLIAFVLTFGVFTLTSCDSKPKEETTTETTTEANAGNTETGTVEEDVLAPGVMNDIIQSIPSPLEVSILIKDLGTDYHKDNLSNPDLVDNYTNNYKKALNLGVYSTDLGYANIYEKNQDALNYLNSVKKLADGLNIGQFFDYTTIKKLTQSNKDLDSLLQLTTQNFEKINTELRKQKREYLSILILTGGWLEANYITSLVFKESNNTELREKIGEQKLVLGQILLVLNVYKNKPNFSGFIADLEELQKVYENVEIVTKKGQSKMEVVNGEIVITDTTETVVNITDSDVQSINSLVASIRNKIISN</sequence>
<feature type="region of interest" description="Disordered" evidence="1">
    <location>
        <begin position="46"/>
        <end position="67"/>
    </location>
</feature>
<dbReference type="EMBL" id="CP003345">
    <property type="protein sequence ID" value="AFM05413.1"/>
    <property type="molecule type" value="Genomic_DNA"/>
</dbReference>
<dbReference type="KEGG" id="fli:Fleli_3073"/>
<dbReference type="eggNOG" id="ENOG503091D">
    <property type="taxonomic scope" value="Bacteria"/>
</dbReference>
<protein>
    <submittedName>
        <fullName evidence="2">Uncharacterized protein</fullName>
    </submittedName>
</protein>
<evidence type="ECO:0000313" key="2">
    <source>
        <dbReference type="EMBL" id="AFM05413.1"/>
    </source>
</evidence>
<dbReference type="AlphaFoldDB" id="I4AN78"/>
<keyword evidence="3" id="KW-1185">Reference proteome</keyword>
<proteinExistence type="predicted"/>
<organism evidence="2 3">
    <name type="scientific">Bernardetia litoralis (strain ATCC 23117 / DSM 6794 / NBRC 15988 / NCIMB 1366 / Fx l1 / Sio-4)</name>
    <name type="common">Flexibacter litoralis</name>
    <dbReference type="NCBI Taxonomy" id="880071"/>
    <lineage>
        <taxon>Bacteria</taxon>
        <taxon>Pseudomonadati</taxon>
        <taxon>Bacteroidota</taxon>
        <taxon>Cytophagia</taxon>
        <taxon>Cytophagales</taxon>
        <taxon>Bernardetiaceae</taxon>
        <taxon>Bernardetia</taxon>
    </lineage>
</organism>
<gene>
    <name evidence="2" type="ordered locus">Fleli_3073</name>
</gene>
<reference evidence="3" key="1">
    <citation type="submission" date="2012-06" db="EMBL/GenBank/DDBJ databases">
        <title>The complete genome of Flexibacter litoralis DSM 6794.</title>
        <authorList>
            <person name="Lucas S."/>
            <person name="Copeland A."/>
            <person name="Lapidus A."/>
            <person name="Glavina del Rio T."/>
            <person name="Dalin E."/>
            <person name="Tice H."/>
            <person name="Bruce D."/>
            <person name="Goodwin L."/>
            <person name="Pitluck S."/>
            <person name="Peters L."/>
            <person name="Ovchinnikova G."/>
            <person name="Lu M."/>
            <person name="Kyrpides N."/>
            <person name="Mavromatis K."/>
            <person name="Ivanova N."/>
            <person name="Brettin T."/>
            <person name="Detter J.C."/>
            <person name="Han C."/>
            <person name="Larimer F."/>
            <person name="Land M."/>
            <person name="Hauser L."/>
            <person name="Markowitz V."/>
            <person name="Cheng J.-F."/>
            <person name="Hugenholtz P."/>
            <person name="Woyke T."/>
            <person name="Wu D."/>
            <person name="Spring S."/>
            <person name="Lang E."/>
            <person name="Kopitz M."/>
            <person name="Brambilla E."/>
            <person name="Klenk H.-P."/>
            <person name="Eisen J.A."/>
        </authorList>
    </citation>
    <scope>NUCLEOTIDE SEQUENCE [LARGE SCALE GENOMIC DNA]</scope>
    <source>
        <strain evidence="3">ATCC 23117 / DSM 6794 / NBRC 15988 / NCIMB 1366 / Sio-4</strain>
    </source>
</reference>
<feature type="compositionally biased region" description="Low complexity" evidence="1">
    <location>
        <begin position="54"/>
        <end position="67"/>
    </location>
</feature>
<dbReference type="STRING" id="880071.Fleli_3073"/>